<organism evidence="1 2">
    <name type="scientific">Vaccinium darrowii</name>
    <dbReference type="NCBI Taxonomy" id="229202"/>
    <lineage>
        <taxon>Eukaryota</taxon>
        <taxon>Viridiplantae</taxon>
        <taxon>Streptophyta</taxon>
        <taxon>Embryophyta</taxon>
        <taxon>Tracheophyta</taxon>
        <taxon>Spermatophyta</taxon>
        <taxon>Magnoliopsida</taxon>
        <taxon>eudicotyledons</taxon>
        <taxon>Gunneridae</taxon>
        <taxon>Pentapetalae</taxon>
        <taxon>asterids</taxon>
        <taxon>Ericales</taxon>
        <taxon>Ericaceae</taxon>
        <taxon>Vaccinioideae</taxon>
        <taxon>Vaccinieae</taxon>
        <taxon>Vaccinium</taxon>
    </lineage>
</organism>
<dbReference type="Proteomes" id="UP000828048">
    <property type="component" value="Chromosome 3"/>
</dbReference>
<accession>A0ACB7YU43</accession>
<comment type="caution">
    <text evidence="1">The sequence shown here is derived from an EMBL/GenBank/DDBJ whole genome shotgun (WGS) entry which is preliminary data.</text>
</comment>
<evidence type="ECO:0000313" key="2">
    <source>
        <dbReference type="Proteomes" id="UP000828048"/>
    </source>
</evidence>
<sequence length="523" mass="60791">MVENVRRPSREETLGKLYAALRLQSLEWPRDKKPQAFKLNWPVIVYDVVMLVITNFIAVFNEVVYVVLTNVKAIKVMNMPFTKEQARRRERELSNPNEAELEQPPQKWCQHNHGYNLFVKDVSSGLMLGLGKKTYASYVTRGVLMFRAKQWYQDEVPNLKKIYAEKAMEERAELPPLPEKLKSKTTKSVQSLIRTRCSPKQLVELNAKLSESKRDALIKRNPFQTLLGLSCPYLHREFMMELVERFNPKNRTLEFRNGLRCRVTEEDFARVLGFPIGHIDVPTECDDIHRDKVEEDFRNLENAYKAINLNHLKAMIENNNVNDDVFQRAYMLFTLGCLLCPTTKDVVGSRLFPAVYDDDNMDTMKAYKWLAFMLDWLANEIQNYKDRESKQRPCQGKGVGGSLFILMGFIKAYVDLVYNFERDAKNLRDLDAEWSTREEVMNRALVRGTTSSPKEDGPSDFNLTPKEAVVDERPVCYKISCISHNTGYFTCTYYLHTVQHDNGISVIGKTTADVILLWRFWRL</sequence>
<keyword evidence="2" id="KW-1185">Reference proteome</keyword>
<reference evidence="1 2" key="1">
    <citation type="journal article" date="2021" name="Hortic Res">
        <title>High-quality reference genome and annotation aids understanding of berry development for evergreen blueberry (Vaccinium darrowii).</title>
        <authorList>
            <person name="Yu J."/>
            <person name="Hulse-Kemp A.M."/>
            <person name="Babiker E."/>
            <person name="Staton M."/>
        </authorList>
    </citation>
    <scope>NUCLEOTIDE SEQUENCE [LARGE SCALE GENOMIC DNA]</scope>
    <source>
        <strain evidence="2">cv. NJ 8807/NJ 8810</strain>
        <tissue evidence="1">Young leaf</tissue>
    </source>
</reference>
<gene>
    <name evidence="1" type="ORF">Vadar_008031</name>
</gene>
<name>A0ACB7YU43_9ERIC</name>
<evidence type="ECO:0000313" key="1">
    <source>
        <dbReference type="EMBL" id="KAH7857011.1"/>
    </source>
</evidence>
<proteinExistence type="predicted"/>
<dbReference type="EMBL" id="CM037153">
    <property type="protein sequence ID" value="KAH7857011.1"/>
    <property type="molecule type" value="Genomic_DNA"/>
</dbReference>
<protein>
    <submittedName>
        <fullName evidence="1">Uncharacterized protein</fullName>
    </submittedName>
</protein>